<feature type="transmembrane region" description="Helical" evidence="1">
    <location>
        <begin position="349"/>
        <end position="366"/>
    </location>
</feature>
<dbReference type="RefSeq" id="WP_067371723.1">
    <property type="nucleotide sequence ID" value="NZ_JBIUBN010000030.1"/>
</dbReference>
<protein>
    <submittedName>
        <fullName evidence="2">Uncharacterized protein</fullName>
    </submittedName>
</protein>
<feature type="transmembrane region" description="Helical" evidence="1">
    <location>
        <begin position="378"/>
        <end position="402"/>
    </location>
</feature>
<sequence>MPTVATPWVALAADLVSLSASDDPHRTDRRADPDTDAVTALTNHPDWDTIGAAPLTGRAARLETLLHALDDRNLFYLFAYHPRTVLHDVLPRLRHRPTWLLAVDLYEAWWRLASTERLTGVAPRGQRTGAAYLARTRWLLTSLPFRDPVGCGLRRDDRPATPDLVTRARQARQDWLDVLDTADDHSLLHQDISTETDARDLVTVPVNPRRLDTGHPITGDPVDAGVWRHCVRAHLLPRFSVGTAWQVAWRLSDRTARVATVLAGAAFLAALLLLTAGAARWWPHQAAGLVTAATAAAGAGYAAVITAAVREPGASWPWLLRQPASAMLGVVALTALHPDWWSNLDGTRALGATTVLAALATGYLVVEAVNHGVHRSRLLLRRVGAVAALGAVHATLVGATALRWLTPALSETASTTGRLDCLWSATGCPPGTIAPGYVFALAAAWCYAAGVFSQILWDDQPYTAPLAHLAWTTRR</sequence>
<feature type="transmembrane region" description="Helical" evidence="1">
    <location>
        <begin position="288"/>
        <end position="309"/>
    </location>
</feature>
<evidence type="ECO:0000313" key="2">
    <source>
        <dbReference type="EMBL" id="KXK59002.1"/>
    </source>
</evidence>
<dbReference type="EMBL" id="LRQV01000138">
    <property type="protein sequence ID" value="KXK59002.1"/>
    <property type="molecule type" value="Genomic_DNA"/>
</dbReference>
<feature type="transmembrane region" description="Helical" evidence="1">
    <location>
        <begin position="258"/>
        <end position="282"/>
    </location>
</feature>
<dbReference type="OrthoDB" id="3455830at2"/>
<organism evidence="2 3">
    <name type="scientific">Micromonospora rosaria</name>
    <dbReference type="NCBI Taxonomy" id="47874"/>
    <lineage>
        <taxon>Bacteria</taxon>
        <taxon>Bacillati</taxon>
        <taxon>Actinomycetota</taxon>
        <taxon>Actinomycetes</taxon>
        <taxon>Micromonosporales</taxon>
        <taxon>Micromonosporaceae</taxon>
        <taxon>Micromonospora</taxon>
    </lineage>
</organism>
<dbReference type="Proteomes" id="UP000070620">
    <property type="component" value="Unassembled WGS sequence"/>
</dbReference>
<evidence type="ECO:0000313" key="3">
    <source>
        <dbReference type="Proteomes" id="UP000070620"/>
    </source>
</evidence>
<dbReference type="AlphaFoldDB" id="A0A136PKQ4"/>
<keyword evidence="1" id="KW-1133">Transmembrane helix</keyword>
<reference evidence="2 3" key="1">
    <citation type="submission" date="2016-01" db="EMBL/GenBank/DDBJ databases">
        <title>Whole genome sequence and analysis of Micromonospora rosaria DSM 803, which can produce antibacterial substance rosamicin.</title>
        <authorList>
            <person name="Yang H."/>
            <person name="He X."/>
            <person name="Zhu D."/>
        </authorList>
    </citation>
    <scope>NUCLEOTIDE SEQUENCE [LARGE SCALE GENOMIC DNA]</scope>
    <source>
        <strain evidence="2 3">DSM 803</strain>
    </source>
</reference>
<keyword evidence="3" id="KW-1185">Reference proteome</keyword>
<keyword evidence="1" id="KW-0472">Membrane</keyword>
<keyword evidence="1" id="KW-0812">Transmembrane</keyword>
<accession>A0A136PKQ4</accession>
<comment type="caution">
    <text evidence="2">The sequence shown here is derived from an EMBL/GenBank/DDBJ whole genome shotgun (WGS) entry which is preliminary data.</text>
</comment>
<proteinExistence type="predicted"/>
<gene>
    <name evidence="2" type="ORF">AWW66_26595</name>
</gene>
<name>A0A136PKQ4_9ACTN</name>
<evidence type="ECO:0000256" key="1">
    <source>
        <dbReference type="SAM" id="Phobius"/>
    </source>
</evidence>
<feature type="transmembrane region" description="Helical" evidence="1">
    <location>
        <begin position="437"/>
        <end position="457"/>
    </location>
</feature>